<feature type="binding site" evidence="13">
    <location>
        <position position="135"/>
    </location>
    <ligand>
        <name>Mg(2+)</name>
        <dbReference type="ChEBI" id="CHEBI:18420"/>
    </ligand>
</feature>
<dbReference type="GO" id="GO:0009239">
    <property type="term" value="P:enterobactin biosynthetic process"/>
    <property type="evidence" value="ECO:0007669"/>
    <property type="project" value="UniProtKB-UniPathway"/>
</dbReference>
<dbReference type="Pfam" id="PF17837">
    <property type="entry name" value="4PPT_N"/>
    <property type="match status" value="1"/>
</dbReference>
<name>A0A221JWE4_9RHOB</name>
<comment type="catalytic activity">
    <reaction evidence="11">
        <text>apo-[peptidyl-carrier protein] + CoA = holo-[peptidyl-carrier protein] + adenosine 3',5'-bisphosphate + H(+)</text>
        <dbReference type="Rhea" id="RHEA:46228"/>
        <dbReference type="Rhea" id="RHEA-COMP:11479"/>
        <dbReference type="Rhea" id="RHEA-COMP:11480"/>
        <dbReference type="ChEBI" id="CHEBI:15378"/>
        <dbReference type="ChEBI" id="CHEBI:29999"/>
        <dbReference type="ChEBI" id="CHEBI:57287"/>
        <dbReference type="ChEBI" id="CHEBI:58343"/>
        <dbReference type="ChEBI" id="CHEBI:64479"/>
    </reaction>
</comment>
<dbReference type="PRINTS" id="PR01399">
    <property type="entry name" value="ENTSNTHTASED"/>
</dbReference>
<evidence type="ECO:0000313" key="16">
    <source>
        <dbReference type="EMBL" id="ASM71013.1"/>
    </source>
</evidence>
<dbReference type="UniPathway" id="UPA00017"/>
<dbReference type="GO" id="GO:0005886">
    <property type="term" value="C:plasma membrane"/>
    <property type="evidence" value="ECO:0007669"/>
    <property type="project" value="TreeGrafter"/>
</dbReference>
<comment type="function">
    <text evidence="1">Involved in the biosynthesis of the siderophore enterobactin (enterochelin), which is a macrocyclic trimeric lactone of N-(2,3-dihydroxybenzoyl)-serine. The serine trilactone serves as a scaffolding for the three catechol functionalities that provide hexadentate coordination for the tightly ligated iron(2+) atoms. Plays an essential role in the assembly of the enterobactin by catalyzing the transfer of the 4'-phosphopantetheine (Ppant) moiety from coenzyme A to the apo-domains of both EntB (ArCP domain) and EntF (PCP domain) to yield their holo-forms which make them competent for the activation of 2,3-dihydroxybenzoate (DHB) and L-serine, respectively.</text>
</comment>
<dbReference type="KEGG" id="spse:SULPSESMR1_00175"/>
<comment type="cofactor">
    <cofactor evidence="13">
        <name>Mg(2+)</name>
        <dbReference type="ChEBI" id="CHEBI:18420"/>
    </cofactor>
</comment>
<keyword evidence="6 16" id="KW-0808">Transferase</keyword>
<evidence type="ECO:0000313" key="17">
    <source>
        <dbReference type="Proteomes" id="UP000199754"/>
    </source>
</evidence>
<feature type="domain" description="4'-phosphopantetheinyl transferase N-terminal" evidence="15">
    <location>
        <begin position="62"/>
        <end position="124"/>
    </location>
</feature>
<evidence type="ECO:0000259" key="14">
    <source>
        <dbReference type="Pfam" id="PF01648"/>
    </source>
</evidence>
<evidence type="ECO:0000259" key="15">
    <source>
        <dbReference type="Pfam" id="PF17837"/>
    </source>
</evidence>
<organism evidence="16 17">
    <name type="scientific">Pseudosulfitobacter pseudonitzschiae</name>
    <dbReference type="NCBI Taxonomy" id="1402135"/>
    <lineage>
        <taxon>Bacteria</taxon>
        <taxon>Pseudomonadati</taxon>
        <taxon>Pseudomonadota</taxon>
        <taxon>Alphaproteobacteria</taxon>
        <taxon>Rhodobacterales</taxon>
        <taxon>Roseobacteraceae</taxon>
        <taxon>Pseudosulfitobacter</taxon>
    </lineage>
</organism>
<dbReference type="SUPFAM" id="SSF56214">
    <property type="entry name" value="4'-phosphopantetheinyl transferase"/>
    <property type="match status" value="1"/>
</dbReference>
<evidence type="ECO:0000256" key="9">
    <source>
        <dbReference type="ARBA" id="ARBA00031996"/>
    </source>
</evidence>
<comment type="catalytic activity">
    <reaction evidence="10">
        <text>apo-[aryl-carrier protein] + CoA = holo-[aryl-carrier protein] + adenosine 3',5'-bisphosphate + H(+)</text>
        <dbReference type="Rhea" id="RHEA:48404"/>
        <dbReference type="Rhea" id="RHEA-COMP:15903"/>
        <dbReference type="Rhea" id="RHEA-COMP:17557"/>
        <dbReference type="ChEBI" id="CHEBI:15378"/>
        <dbReference type="ChEBI" id="CHEBI:29999"/>
        <dbReference type="ChEBI" id="CHEBI:57287"/>
        <dbReference type="ChEBI" id="CHEBI:58343"/>
        <dbReference type="ChEBI" id="CHEBI:64479"/>
    </reaction>
</comment>
<feature type="binding site" evidence="13">
    <location>
        <position position="137"/>
    </location>
    <ligand>
        <name>Mg(2+)</name>
        <dbReference type="ChEBI" id="CHEBI:18420"/>
    </ligand>
</feature>
<dbReference type="GO" id="GO:0009366">
    <property type="term" value="C:enterobactin synthetase complex"/>
    <property type="evidence" value="ECO:0007669"/>
    <property type="project" value="InterPro"/>
</dbReference>
<evidence type="ECO:0000256" key="10">
    <source>
        <dbReference type="ARBA" id="ARBA00049176"/>
    </source>
</evidence>
<evidence type="ECO:0000256" key="7">
    <source>
        <dbReference type="ARBA" id="ARBA00023191"/>
    </source>
</evidence>
<feature type="binding site" evidence="12">
    <location>
        <position position="70"/>
    </location>
    <ligand>
        <name>CoA</name>
        <dbReference type="ChEBI" id="CHEBI:57287"/>
    </ligand>
</feature>
<dbReference type="InterPro" id="IPR037143">
    <property type="entry name" value="4-PPantetheinyl_Trfase_dom_sf"/>
</dbReference>
<feature type="binding site" evidence="12">
    <location>
        <begin position="114"/>
        <end position="115"/>
    </location>
    <ligand>
        <name>CoA</name>
        <dbReference type="ChEBI" id="CHEBI:57287"/>
    </ligand>
</feature>
<evidence type="ECO:0000256" key="13">
    <source>
        <dbReference type="PIRSR" id="PIRSR603542-2"/>
    </source>
</evidence>
<feature type="domain" description="4'-phosphopantetheinyl transferase" evidence="14">
    <location>
        <begin position="132"/>
        <end position="204"/>
    </location>
</feature>
<keyword evidence="13" id="KW-0460">Magnesium</keyword>
<keyword evidence="17" id="KW-1185">Reference proteome</keyword>
<dbReference type="EMBL" id="CP022415">
    <property type="protein sequence ID" value="ASM71013.1"/>
    <property type="molecule type" value="Genomic_DNA"/>
</dbReference>
<comment type="pathway">
    <text evidence="2">Siderophore biosynthesis; enterobactin biosynthesis.</text>
</comment>
<evidence type="ECO:0000256" key="5">
    <source>
        <dbReference type="ARBA" id="ARBA00019087"/>
    </source>
</evidence>
<dbReference type="InterPro" id="IPR008278">
    <property type="entry name" value="4-PPantetheinyl_Trfase_dom"/>
</dbReference>
<dbReference type="AlphaFoldDB" id="A0A221JWE4"/>
<comment type="subunit">
    <text evidence="4">EntB, EntD, EntE, and EntF form a multienzyme complex called enterobactin synthase.</text>
</comment>
<dbReference type="PANTHER" id="PTHR38096">
    <property type="entry name" value="ENTEROBACTIN SYNTHASE COMPONENT D"/>
    <property type="match status" value="1"/>
</dbReference>
<protein>
    <recommendedName>
        <fullName evidence="5">Enterobactin synthase component D</fullName>
    </recommendedName>
    <alternativeName>
        <fullName evidence="8">4'-phosphopantetheinyl transferase EntD</fullName>
    </alternativeName>
    <alternativeName>
        <fullName evidence="9">Enterochelin synthase D</fullName>
    </alternativeName>
</protein>
<dbReference type="Proteomes" id="UP000199754">
    <property type="component" value="Chromosome"/>
</dbReference>
<dbReference type="GO" id="GO:0000287">
    <property type="term" value="F:magnesium ion binding"/>
    <property type="evidence" value="ECO:0007669"/>
    <property type="project" value="InterPro"/>
</dbReference>
<evidence type="ECO:0000256" key="6">
    <source>
        <dbReference type="ARBA" id="ARBA00022679"/>
    </source>
</evidence>
<keyword evidence="13" id="KW-0479">Metal-binding</keyword>
<dbReference type="GO" id="GO:0008897">
    <property type="term" value="F:holo-[acyl-carrier-protein] synthase activity"/>
    <property type="evidence" value="ECO:0007669"/>
    <property type="project" value="InterPro"/>
</dbReference>
<proteinExistence type="inferred from homology"/>
<reference evidence="16 17" key="1">
    <citation type="submission" date="2017-07" db="EMBL/GenBank/DDBJ databases">
        <title>Genome Sequence of Sulfitobacter pseudonitzschiae Strain SMR1 Isolated from a culture of the Diatom Skeletonema marinoi.</title>
        <authorList>
            <person name="Topel M."/>
            <person name="Pinder M.I.M."/>
            <person name="Johansson O.N."/>
            <person name="Kourtchenko O."/>
            <person name="Godhe A."/>
            <person name="Clarke A.K."/>
        </authorList>
    </citation>
    <scope>NUCLEOTIDE SEQUENCE [LARGE SCALE GENOMIC DNA]</scope>
    <source>
        <strain evidence="16 17">SMR1</strain>
    </source>
</reference>
<dbReference type="InterPro" id="IPR041354">
    <property type="entry name" value="4PPT_N"/>
</dbReference>
<dbReference type="InterPro" id="IPR003542">
    <property type="entry name" value="Enbac_synth_compD-like"/>
</dbReference>
<dbReference type="PANTHER" id="PTHR38096:SF1">
    <property type="entry name" value="ENTEROBACTIN SYNTHASE COMPONENT D"/>
    <property type="match status" value="1"/>
</dbReference>
<accession>A0A221JWE4</accession>
<dbReference type="Pfam" id="PF01648">
    <property type="entry name" value="ACPS"/>
    <property type="match status" value="1"/>
</dbReference>
<evidence type="ECO:0000256" key="2">
    <source>
        <dbReference type="ARBA" id="ARBA00004993"/>
    </source>
</evidence>
<feature type="binding site" evidence="12">
    <location>
        <position position="78"/>
    </location>
    <ligand>
        <name>CoA</name>
        <dbReference type="ChEBI" id="CHEBI:57287"/>
    </ligand>
</feature>
<comment type="similarity">
    <text evidence="3">Belongs to the P-Pant transferase superfamily. EntD family.</text>
</comment>
<evidence type="ECO:0000256" key="1">
    <source>
        <dbReference type="ARBA" id="ARBA00003937"/>
    </source>
</evidence>
<gene>
    <name evidence="16" type="primary">entD</name>
    <name evidence="16" type="ORF">SULPSESMR1_00175</name>
</gene>
<evidence type="ECO:0000256" key="8">
    <source>
        <dbReference type="ARBA" id="ARBA00029894"/>
    </source>
</evidence>
<feature type="binding site" evidence="12">
    <location>
        <position position="181"/>
    </location>
    <ligand>
        <name>CoA</name>
        <dbReference type="ChEBI" id="CHEBI:57287"/>
    </ligand>
</feature>
<dbReference type="Gene3D" id="3.90.470.20">
    <property type="entry name" value="4'-phosphopantetheinyl transferase domain"/>
    <property type="match status" value="1"/>
</dbReference>
<evidence type="ECO:0000256" key="11">
    <source>
        <dbReference type="ARBA" id="ARBA00049191"/>
    </source>
</evidence>
<evidence type="ECO:0000256" key="12">
    <source>
        <dbReference type="PIRSR" id="PIRSR603542-1"/>
    </source>
</evidence>
<sequence length="279" mass="29655">MAQDNSAVAPCHAGTGAFVKPFLDAVRFENLRPGVLLGVGRFWPDLFDPALFTVNGIDHPETMSKAIAKRQAEFLAGRMMVQIAQRHLDVPTAQIRIGGRRGPVWPPGLCGSITHSSAKIACIVGTDPDALVGLDLEHVADDNAVRAIEKVALSGPEVALLRAQRCLDYATATTAIFSAKETLFKAINGRVGRHFGFDAAVLAAPPTPSAVVLGLAADLGPLFPAGRKFRIDLRRRSSYLLTWYYCAGNNDNPTAQGSGSVGRTCHSINVATDPNTAVS</sequence>
<evidence type="ECO:0000256" key="4">
    <source>
        <dbReference type="ARBA" id="ARBA00011503"/>
    </source>
</evidence>
<evidence type="ECO:0000256" key="3">
    <source>
        <dbReference type="ARBA" id="ARBA00008342"/>
    </source>
</evidence>
<feature type="binding site" evidence="12">
    <location>
        <position position="135"/>
    </location>
    <ligand>
        <name>CoA</name>
        <dbReference type="ChEBI" id="CHEBI:57287"/>
    </ligand>
</feature>
<keyword evidence="7" id="KW-0259">Enterobactin biosynthesis</keyword>
<feature type="binding site" evidence="12">
    <location>
        <position position="185"/>
    </location>
    <ligand>
        <name>CoA</name>
        <dbReference type="ChEBI" id="CHEBI:57287"/>
    </ligand>
</feature>